<dbReference type="InterPro" id="IPR050274">
    <property type="entry name" value="Nuclear_hormone_rcpt_NR2"/>
</dbReference>
<dbReference type="PRINTS" id="PR00398">
    <property type="entry name" value="STRDHORMONER"/>
</dbReference>
<dbReference type="InterPro" id="IPR000536">
    <property type="entry name" value="Nucl_hrmn_rcpt_lig-bd"/>
</dbReference>
<comment type="caution">
    <text evidence="16">The sequence shown here is derived from an EMBL/GenBank/DDBJ whole genome shotgun (WGS) entry which is preliminary data.</text>
</comment>
<gene>
    <name evidence="16" type="ORF">PMAYCL1PPCAC_29176</name>
</gene>
<keyword evidence="10 11" id="KW-0539">Nucleus</keyword>
<evidence type="ECO:0000256" key="13">
    <source>
        <dbReference type="SAM" id="SignalP"/>
    </source>
</evidence>
<sequence length="708" mass="78240">LSFSFSFFTCVSLLNVLTISSCSCTRSMDLAPNLFDIPSSSKVNQTPSRSSMAEKLPPGTLCVVCDDLATGNHYSVPSCNGCKTFFRRAVVNNRNFACMGNNDCPVNKGVRCACRHCRMQKCIAMGMDKGSIQNDRDRIGYTKRTRKEKQEKRSDSEDEESRLASGLCDSFDTSNHDLGEAIPQGLHELESNDKAMDPYLARLTTLENNFTLLLSRGRVTPYDSLDEGLLADSKFHEQITVKMSDPIASPSCLDEHKMPFWRSRIIALYIDWAKTFPTFRNLPHSDKVALITNHASSYMIMCEAFRTPEHHTDKIVHPDGHYFTRYPPKDSLFVSTLASATAKSLEGNGESGGGTGSLMDVMAANEMECSDEQSMHQMGGNSEMGKMIRLPLEYGELPERYGVPIPADYGDPAAGLEGRPQIHEVFEHGSHNRHDAVILGKRDTSTPSGIMMMGMNYGGGDAMNVAHFDQGGVMGMQQSQMDTSGMAGRGIHSFVDVKMETEDSPPEMKPDLDKMNHATLADALAESGHPVPVEELSRIDEAADADSVSINNLAGLTPVMAAMIDYVMKPFRRLKISTTEFATLQAIMFFDPDTDGLDSASQRNVAAEQKKLMAALSKHINRLYGSSGNERFANILLRIPTIRKVAAKKNESLQIIDMFNLFRLNALVRETTLGIKPDNKRVNHHAISPLTDVQSLFPSQIPEEPSRF</sequence>
<protein>
    <submittedName>
        <fullName evidence="16">Uncharacterized protein</fullName>
    </submittedName>
</protein>
<keyword evidence="17" id="KW-1185">Reference proteome</keyword>
<comment type="similarity">
    <text evidence="2 11">Belongs to the nuclear hormone receptor family.</text>
</comment>
<dbReference type="PANTHER" id="PTHR24083">
    <property type="entry name" value="NUCLEAR HORMONE RECEPTOR"/>
    <property type="match status" value="1"/>
</dbReference>
<organism evidence="16 17">
    <name type="scientific">Pristionchus mayeri</name>
    <dbReference type="NCBI Taxonomy" id="1317129"/>
    <lineage>
        <taxon>Eukaryota</taxon>
        <taxon>Metazoa</taxon>
        <taxon>Ecdysozoa</taxon>
        <taxon>Nematoda</taxon>
        <taxon>Chromadorea</taxon>
        <taxon>Rhabditida</taxon>
        <taxon>Rhabditina</taxon>
        <taxon>Diplogasteromorpha</taxon>
        <taxon>Diplogasteroidea</taxon>
        <taxon>Neodiplogasteridae</taxon>
        <taxon>Pristionchus</taxon>
    </lineage>
</organism>
<dbReference type="Pfam" id="PF00105">
    <property type="entry name" value="zf-C4"/>
    <property type="match status" value="1"/>
</dbReference>
<feature type="region of interest" description="Disordered" evidence="12">
    <location>
        <begin position="133"/>
        <end position="161"/>
    </location>
</feature>
<dbReference type="InterPro" id="IPR001628">
    <property type="entry name" value="Znf_hrmn_rcpt"/>
</dbReference>
<dbReference type="GO" id="GO:0008270">
    <property type="term" value="F:zinc ion binding"/>
    <property type="evidence" value="ECO:0007669"/>
    <property type="project" value="UniProtKB-KW"/>
</dbReference>
<dbReference type="SMART" id="SM00430">
    <property type="entry name" value="HOLI"/>
    <property type="match status" value="1"/>
</dbReference>
<feature type="domain" description="NR LBD" evidence="15">
    <location>
        <begin position="224"/>
        <end position="675"/>
    </location>
</feature>
<dbReference type="InterPro" id="IPR001723">
    <property type="entry name" value="Nuclear_hrmn_rcpt"/>
</dbReference>
<dbReference type="SUPFAM" id="SSF48508">
    <property type="entry name" value="Nuclear receptor ligand-binding domain"/>
    <property type="match status" value="2"/>
</dbReference>
<dbReference type="SUPFAM" id="SSF57716">
    <property type="entry name" value="Glucocorticoid receptor-like (DNA-binding domain)"/>
    <property type="match status" value="1"/>
</dbReference>
<dbReference type="Pfam" id="PF00104">
    <property type="entry name" value="Hormone_recep"/>
    <property type="match status" value="2"/>
</dbReference>
<keyword evidence="5 11" id="KW-0862">Zinc</keyword>
<dbReference type="GO" id="GO:0003700">
    <property type="term" value="F:DNA-binding transcription factor activity"/>
    <property type="evidence" value="ECO:0007669"/>
    <property type="project" value="InterPro"/>
</dbReference>
<evidence type="ECO:0000256" key="10">
    <source>
        <dbReference type="ARBA" id="ARBA00023242"/>
    </source>
</evidence>
<dbReference type="PROSITE" id="PS51030">
    <property type="entry name" value="NUCLEAR_REC_DBD_2"/>
    <property type="match status" value="1"/>
</dbReference>
<keyword evidence="8 11" id="KW-0804">Transcription</keyword>
<proteinExistence type="inferred from homology"/>
<evidence type="ECO:0000256" key="11">
    <source>
        <dbReference type="RuleBase" id="RU004334"/>
    </source>
</evidence>
<dbReference type="CDD" id="cd06960">
    <property type="entry name" value="NR_DBD_HNF4A"/>
    <property type="match status" value="1"/>
</dbReference>
<dbReference type="FunFam" id="3.30.50.10:FF:000030">
    <property type="entry name" value="Nuclear Hormone Receptor family"/>
    <property type="match status" value="1"/>
</dbReference>
<evidence type="ECO:0000259" key="15">
    <source>
        <dbReference type="PROSITE" id="PS51843"/>
    </source>
</evidence>
<dbReference type="EMBL" id="BTRK01000006">
    <property type="protein sequence ID" value="GMR58981.1"/>
    <property type="molecule type" value="Genomic_DNA"/>
</dbReference>
<evidence type="ECO:0000256" key="6">
    <source>
        <dbReference type="ARBA" id="ARBA00023015"/>
    </source>
</evidence>
<dbReference type="SMART" id="SM00399">
    <property type="entry name" value="ZnF_C4"/>
    <property type="match status" value="1"/>
</dbReference>
<dbReference type="Gene3D" id="1.10.565.10">
    <property type="entry name" value="Retinoid X Receptor"/>
    <property type="match status" value="2"/>
</dbReference>
<keyword evidence="6 11" id="KW-0805">Transcription regulation</keyword>
<evidence type="ECO:0000256" key="3">
    <source>
        <dbReference type="ARBA" id="ARBA00022723"/>
    </source>
</evidence>
<feature type="chain" id="PRO_5042882569" evidence="13">
    <location>
        <begin position="25"/>
        <end position="708"/>
    </location>
</feature>
<evidence type="ECO:0000256" key="8">
    <source>
        <dbReference type="ARBA" id="ARBA00023163"/>
    </source>
</evidence>
<dbReference type="PRINTS" id="PR00047">
    <property type="entry name" value="STROIDFINGER"/>
</dbReference>
<accession>A0AAN5IDV4</accession>
<reference evidence="17" key="1">
    <citation type="submission" date="2022-10" db="EMBL/GenBank/DDBJ databases">
        <title>Genome assembly of Pristionchus species.</title>
        <authorList>
            <person name="Yoshida K."/>
            <person name="Sommer R.J."/>
        </authorList>
    </citation>
    <scope>NUCLEOTIDE SEQUENCE [LARGE SCALE GENOMIC DNA]</scope>
    <source>
        <strain evidence="17">RS5460</strain>
    </source>
</reference>
<evidence type="ECO:0000256" key="9">
    <source>
        <dbReference type="ARBA" id="ARBA00023170"/>
    </source>
</evidence>
<keyword evidence="4 11" id="KW-0863">Zinc-finger</keyword>
<dbReference type="InterPro" id="IPR035500">
    <property type="entry name" value="NHR-like_dom_sf"/>
</dbReference>
<dbReference type="InterPro" id="IPR013088">
    <property type="entry name" value="Znf_NHR/GATA"/>
</dbReference>
<dbReference type="Gene3D" id="3.30.50.10">
    <property type="entry name" value="Erythroid Transcription Factor GATA-1, subunit A"/>
    <property type="match status" value="1"/>
</dbReference>
<keyword evidence="13" id="KW-0732">Signal</keyword>
<evidence type="ECO:0000256" key="12">
    <source>
        <dbReference type="SAM" id="MobiDB-lite"/>
    </source>
</evidence>
<evidence type="ECO:0000259" key="14">
    <source>
        <dbReference type="PROSITE" id="PS51030"/>
    </source>
</evidence>
<dbReference type="AlphaFoldDB" id="A0AAN5IDV4"/>
<dbReference type="Proteomes" id="UP001328107">
    <property type="component" value="Unassembled WGS sequence"/>
</dbReference>
<evidence type="ECO:0000256" key="7">
    <source>
        <dbReference type="ARBA" id="ARBA00023125"/>
    </source>
</evidence>
<feature type="signal peptide" evidence="13">
    <location>
        <begin position="1"/>
        <end position="24"/>
    </location>
</feature>
<dbReference type="GO" id="GO:0005634">
    <property type="term" value="C:nucleus"/>
    <property type="evidence" value="ECO:0007669"/>
    <property type="project" value="UniProtKB-SubCell"/>
</dbReference>
<name>A0AAN5IDV4_9BILA</name>
<dbReference type="InterPro" id="IPR049636">
    <property type="entry name" value="HNF4-like_DBD"/>
</dbReference>
<evidence type="ECO:0000256" key="2">
    <source>
        <dbReference type="ARBA" id="ARBA00005993"/>
    </source>
</evidence>
<feature type="domain" description="Nuclear receptor" evidence="14">
    <location>
        <begin position="59"/>
        <end position="134"/>
    </location>
</feature>
<keyword evidence="7 11" id="KW-0238">DNA-binding</keyword>
<keyword evidence="9 11" id="KW-0675">Receptor</keyword>
<evidence type="ECO:0000256" key="4">
    <source>
        <dbReference type="ARBA" id="ARBA00022771"/>
    </source>
</evidence>
<comment type="subcellular location">
    <subcellularLocation>
        <location evidence="1 11">Nucleus</location>
    </subcellularLocation>
</comment>
<dbReference type="PROSITE" id="PS51843">
    <property type="entry name" value="NR_LBD"/>
    <property type="match status" value="1"/>
</dbReference>
<dbReference type="PROSITE" id="PS00031">
    <property type="entry name" value="NUCLEAR_REC_DBD_1"/>
    <property type="match status" value="1"/>
</dbReference>
<evidence type="ECO:0000256" key="5">
    <source>
        <dbReference type="ARBA" id="ARBA00022833"/>
    </source>
</evidence>
<evidence type="ECO:0000313" key="17">
    <source>
        <dbReference type="Proteomes" id="UP001328107"/>
    </source>
</evidence>
<evidence type="ECO:0000256" key="1">
    <source>
        <dbReference type="ARBA" id="ARBA00004123"/>
    </source>
</evidence>
<feature type="non-terminal residue" evidence="16">
    <location>
        <position position="1"/>
    </location>
</feature>
<evidence type="ECO:0000313" key="16">
    <source>
        <dbReference type="EMBL" id="GMR58981.1"/>
    </source>
</evidence>
<dbReference type="GO" id="GO:0000978">
    <property type="term" value="F:RNA polymerase II cis-regulatory region sequence-specific DNA binding"/>
    <property type="evidence" value="ECO:0007669"/>
    <property type="project" value="InterPro"/>
</dbReference>
<keyword evidence="3 11" id="KW-0479">Metal-binding</keyword>